<feature type="transmembrane region" description="Helical" evidence="9">
    <location>
        <begin position="176"/>
        <end position="196"/>
    </location>
</feature>
<dbReference type="PROSITE" id="PS50850">
    <property type="entry name" value="MFS"/>
    <property type="match status" value="1"/>
</dbReference>
<evidence type="ECO:0000256" key="8">
    <source>
        <dbReference type="SAM" id="MobiDB-lite"/>
    </source>
</evidence>
<keyword evidence="2" id="KW-0813">Transport</keyword>
<evidence type="ECO:0000256" key="7">
    <source>
        <dbReference type="ARBA" id="ARBA00038459"/>
    </source>
</evidence>
<feature type="transmembrane region" description="Helical" evidence="9">
    <location>
        <begin position="388"/>
        <end position="407"/>
    </location>
</feature>
<feature type="transmembrane region" description="Helical" evidence="9">
    <location>
        <begin position="299"/>
        <end position="317"/>
    </location>
</feature>
<dbReference type="Gene3D" id="1.20.1250.20">
    <property type="entry name" value="MFS general substrate transporter like domains"/>
    <property type="match status" value="1"/>
</dbReference>
<keyword evidence="12" id="KW-1185">Reference proteome</keyword>
<dbReference type="OrthoDB" id="6770063at2759"/>
<sequence length="429" mass="46513">MASDSESNPPSPSAHSNEKLDEKNTAVVSVVSPHDWPARKKWGNVILISVQATLSPVCSTFLAVGAQQVDQDLHVTSPVVAGLPVALFVLGLGLGPLYLAPLSEMYGRRVVYIISFGIFALFNVGCALVKTDSGLNILRLLAGLAGSYMGHSAGPSLGGGSIGDMFTREKRGGAQALYGFGPTFGPALGGIIGGYVADRAGWRWLMWVMAIASGTTTILSILFLHETYKPYLDARANGKRSAPTTIGFRKGITRPIRMFLFSPIVTAMSLYMALIYGVLYLHFDLFTYGWKNGNEGLAYLGAGMGCYISTIFCLFTLNRSYRGLVKKIWLPKARIPNVLDAGLFIYGWSAQFHTHFMGPLIGAAIFAFGMLMTYICIQTYLVDAFAEYAASALAATIILRSICGAVFQHRRSKALRKPRLWVVSSLFDV</sequence>
<evidence type="ECO:0000313" key="12">
    <source>
        <dbReference type="Proteomes" id="UP000623467"/>
    </source>
</evidence>
<dbReference type="InterPro" id="IPR011701">
    <property type="entry name" value="MFS"/>
</dbReference>
<keyword evidence="3" id="KW-1003">Cell membrane</keyword>
<evidence type="ECO:0000256" key="4">
    <source>
        <dbReference type="ARBA" id="ARBA00022692"/>
    </source>
</evidence>
<dbReference type="GO" id="GO:0140115">
    <property type="term" value="P:export across plasma membrane"/>
    <property type="evidence" value="ECO:0007669"/>
    <property type="project" value="UniProtKB-ARBA"/>
</dbReference>
<dbReference type="GO" id="GO:0022857">
    <property type="term" value="F:transmembrane transporter activity"/>
    <property type="evidence" value="ECO:0007669"/>
    <property type="project" value="InterPro"/>
</dbReference>
<dbReference type="PANTHER" id="PTHR23502">
    <property type="entry name" value="MAJOR FACILITATOR SUPERFAMILY"/>
    <property type="match status" value="1"/>
</dbReference>
<feature type="transmembrane region" description="Helical" evidence="9">
    <location>
        <begin position="45"/>
        <end position="66"/>
    </location>
</feature>
<comment type="subcellular location">
    <subcellularLocation>
        <location evidence="1">Cell membrane</location>
        <topology evidence="1">Multi-pass membrane protein</topology>
    </subcellularLocation>
</comment>
<dbReference type="InterPro" id="IPR036259">
    <property type="entry name" value="MFS_trans_sf"/>
</dbReference>
<comment type="caution">
    <text evidence="11">The sequence shown here is derived from an EMBL/GenBank/DDBJ whole genome shotgun (WGS) entry which is preliminary data.</text>
</comment>
<evidence type="ECO:0000256" key="1">
    <source>
        <dbReference type="ARBA" id="ARBA00004651"/>
    </source>
</evidence>
<feature type="transmembrane region" description="Helical" evidence="9">
    <location>
        <begin position="78"/>
        <end position="98"/>
    </location>
</feature>
<evidence type="ECO:0000256" key="3">
    <source>
        <dbReference type="ARBA" id="ARBA00022475"/>
    </source>
</evidence>
<reference evidence="11" key="1">
    <citation type="submission" date="2020-05" db="EMBL/GenBank/DDBJ databases">
        <title>Mycena genomes resolve the evolution of fungal bioluminescence.</title>
        <authorList>
            <person name="Tsai I.J."/>
        </authorList>
    </citation>
    <scope>NUCLEOTIDE SEQUENCE</scope>
    <source>
        <strain evidence="11">160909Yilan</strain>
    </source>
</reference>
<evidence type="ECO:0000256" key="9">
    <source>
        <dbReference type="SAM" id="Phobius"/>
    </source>
</evidence>
<evidence type="ECO:0000256" key="2">
    <source>
        <dbReference type="ARBA" id="ARBA00022448"/>
    </source>
</evidence>
<feature type="transmembrane region" description="Helical" evidence="9">
    <location>
        <begin position="360"/>
        <end position="382"/>
    </location>
</feature>
<name>A0A8H7DHW0_9AGAR</name>
<gene>
    <name evidence="11" type="ORF">MSAN_00378100</name>
</gene>
<dbReference type="SUPFAM" id="SSF103473">
    <property type="entry name" value="MFS general substrate transporter"/>
    <property type="match status" value="1"/>
</dbReference>
<feature type="transmembrane region" description="Helical" evidence="9">
    <location>
        <begin position="110"/>
        <end position="129"/>
    </location>
</feature>
<keyword evidence="5 9" id="KW-1133">Transmembrane helix</keyword>
<accession>A0A8H7DHW0</accession>
<dbReference type="EMBL" id="JACAZH010000002">
    <property type="protein sequence ID" value="KAF7374920.1"/>
    <property type="molecule type" value="Genomic_DNA"/>
</dbReference>
<dbReference type="InterPro" id="IPR005829">
    <property type="entry name" value="Sugar_transporter_CS"/>
</dbReference>
<dbReference type="GO" id="GO:0005886">
    <property type="term" value="C:plasma membrane"/>
    <property type="evidence" value="ECO:0007669"/>
    <property type="project" value="UniProtKB-SubCell"/>
</dbReference>
<dbReference type="InterPro" id="IPR020846">
    <property type="entry name" value="MFS_dom"/>
</dbReference>
<keyword evidence="4 9" id="KW-0812">Transmembrane</keyword>
<dbReference type="Proteomes" id="UP000623467">
    <property type="component" value="Unassembled WGS sequence"/>
</dbReference>
<feature type="region of interest" description="Disordered" evidence="8">
    <location>
        <begin position="1"/>
        <end position="23"/>
    </location>
</feature>
<comment type="similarity">
    <text evidence="7">Belongs to the major facilitator superfamily. DHA1 family. Polyamines/proton antiporter (TC 2.A.1.2.16) subfamily.</text>
</comment>
<organism evidence="11 12">
    <name type="scientific">Mycena sanguinolenta</name>
    <dbReference type="NCBI Taxonomy" id="230812"/>
    <lineage>
        <taxon>Eukaryota</taxon>
        <taxon>Fungi</taxon>
        <taxon>Dikarya</taxon>
        <taxon>Basidiomycota</taxon>
        <taxon>Agaricomycotina</taxon>
        <taxon>Agaricomycetes</taxon>
        <taxon>Agaricomycetidae</taxon>
        <taxon>Agaricales</taxon>
        <taxon>Marasmiineae</taxon>
        <taxon>Mycenaceae</taxon>
        <taxon>Mycena</taxon>
    </lineage>
</organism>
<protein>
    <submittedName>
        <fullName evidence="11">MFS domain-containing protein</fullName>
    </submittedName>
</protein>
<dbReference type="GO" id="GO:0042908">
    <property type="term" value="P:xenobiotic transport"/>
    <property type="evidence" value="ECO:0007669"/>
    <property type="project" value="UniProtKB-ARBA"/>
</dbReference>
<evidence type="ECO:0000259" key="10">
    <source>
        <dbReference type="PROSITE" id="PS50850"/>
    </source>
</evidence>
<dbReference type="AlphaFoldDB" id="A0A8H7DHW0"/>
<feature type="transmembrane region" description="Helical" evidence="9">
    <location>
        <begin position="258"/>
        <end position="279"/>
    </location>
</feature>
<feature type="domain" description="Major facilitator superfamily (MFS) profile" evidence="10">
    <location>
        <begin position="44"/>
        <end position="429"/>
    </location>
</feature>
<proteinExistence type="inferred from homology"/>
<dbReference type="Pfam" id="PF07690">
    <property type="entry name" value="MFS_1"/>
    <property type="match status" value="1"/>
</dbReference>
<evidence type="ECO:0000313" key="11">
    <source>
        <dbReference type="EMBL" id="KAF7374920.1"/>
    </source>
</evidence>
<evidence type="ECO:0000256" key="5">
    <source>
        <dbReference type="ARBA" id="ARBA00022989"/>
    </source>
</evidence>
<dbReference type="PANTHER" id="PTHR23502:SF186">
    <property type="entry name" value="MAJOR FACILITATOR SUPERFAMILY (MFS) PROFILE DOMAIN-CONTAINING PROTEIN"/>
    <property type="match status" value="1"/>
</dbReference>
<evidence type="ECO:0000256" key="6">
    <source>
        <dbReference type="ARBA" id="ARBA00023136"/>
    </source>
</evidence>
<keyword evidence="6 9" id="KW-0472">Membrane</keyword>
<dbReference type="PROSITE" id="PS00216">
    <property type="entry name" value="SUGAR_TRANSPORT_1"/>
    <property type="match status" value="1"/>
</dbReference>
<feature type="transmembrane region" description="Helical" evidence="9">
    <location>
        <begin position="202"/>
        <end position="224"/>
    </location>
</feature>